<dbReference type="AlphaFoldDB" id="A0A0P0BZ31"/>
<dbReference type="EMBL" id="KT630104">
    <property type="protein sequence ID" value="ALI93546.1"/>
    <property type="molecule type" value="Genomic_DNA"/>
</dbReference>
<reference evidence="1" key="1">
    <citation type="submission" date="2015-08" db="EMBL/GenBank/DDBJ databases">
        <title>Genome sequence and comparative analysis of clavicipitaceous insect-pathogenic fungus Aschersonia badia with Metarhizium spp.</title>
        <authorList>
            <person name="Agrawal Y."/>
            <person name="Narwani T."/>
            <person name="Subramanian S."/>
        </authorList>
    </citation>
    <scope>NUCLEOTIDE SEQUENCE</scope>
    <source>
        <strain evidence="1">MTCC 10142</strain>
    </source>
</reference>
<proteinExistence type="predicted"/>
<organism evidence="1">
    <name type="scientific">Hypocrella siamensis</name>
    <dbReference type="NCBI Taxonomy" id="696354"/>
    <lineage>
        <taxon>Eukaryota</taxon>
        <taxon>Fungi</taxon>
        <taxon>Dikarya</taxon>
        <taxon>Ascomycota</taxon>
        <taxon>Pezizomycotina</taxon>
        <taxon>Sordariomycetes</taxon>
        <taxon>Hypocreomycetidae</taxon>
        <taxon>Hypocreales</taxon>
        <taxon>Clavicipitaceae</taxon>
        <taxon>Hypocrella</taxon>
    </lineage>
</organism>
<dbReference type="InterPro" id="IPR031472">
    <property type="entry name" value="MAT1-1-2/MatA-2/Smr1"/>
</dbReference>
<evidence type="ECO:0000313" key="1">
    <source>
        <dbReference type="EMBL" id="ALI93546.1"/>
    </source>
</evidence>
<sequence>MDIIKQLLKDLSDNKILQKLRADQHGQHAGAHSIVKCALMLWYIASVPIISRDSHQGLPPDSTIGVDEHGANLLTWSRRFSHKKHAVGNLGIMAMLMTTESWLRPKHPNLKAASLVSNATTTLLLASYLIHPVAMENPWAFGMSSAQFTDALHQFIRTSWHIARENYSAFDCPPGCEFGATLNEVKLADDGKRLLTRIGRDSWQEAPHWHPCRRVPGSSWNKYLKNWSQPMFSSKPITNRKVVITLPSTMLDLARPWEIYYTDLRARFDSVSSMIFELLLLAGADQDTRQDDIAWLIREPCDERSTLIWLLPLDKIILQESSVPR</sequence>
<accession>A0A0P0BZ31</accession>
<protein>
    <submittedName>
        <fullName evidence="1">MAT1-1-2</fullName>
    </submittedName>
</protein>
<dbReference type="Pfam" id="PF17043">
    <property type="entry name" value="MAT1-1-2"/>
    <property type="match status" value="1"/>
</dbReference>
<name>A0A0P0BZ31_9HYPO</name>